<sequence length="317" mass="33160">MRRVLSSVAVLSVVVLAACSQTGPSPAAESLREPATAVDEAAPSAGSELAETTLCAELPSRETPFAADRLEGWWNATPADALTGGALADPADWGDARMREHPRVAVVDTQSGYWVTWDRTICGATDEYAPTIEPDWPPLSYVVVDIDSGELLESVEIADVDGGEGLATTRSVLATVLESGWVELDEDDTVRYSALVAPEDPYGLELVGGARVDEPDVAGGVFESDGGTGFSFRVQRGPDLVLGELLVFVAEPLEVDGGEGQTVGAPSWGFMAEALATGGECSVSVTALPAGTDVPPWPEGYADYLSTTVLQRLLATC</sequence>
<feature type="signal peptide" evidence="1">
    <location>
        <begin position="1"/>
        <end position="27"/>
    </location>
</feature>
<protein>
    <submittedName>
        <fullName evidence="2">Uncharacterized protein</fullName>
    </submittedName>
</protein>
<accession>A0A2Y9AB50</accession>
<evidence type="ECO:0000313" key="3">
    <source>
        <dbReference type="Proteomes" id="UP000250222"/>
    </source>
</evidence>
<dbReference type="PROSITE" id="PS51257">
    <property type="entry name" value="PROKAR_LIPOPROTEIN"/>
    <property type="match status" value="1"/>
</dbReference>
<proteinExistence type="predicted"/>
<reference evidence="2 3" key="1">
    <citation type="submission" date="2016-10" db="EMBL/GenBank/DDBJ databases">
        <authorList>
            <person name="Cai Z."/>
        </authorList>
    </citation>
    <scope>NUCLEOTIDE SEQUENCE [LARGE SCALE GENOMIC DNA]</scope>
    <source>
        <strain evidence="2 3">CGMCC 1.10826</strain>
    </source>
</reference>
<dbReference type="Proteomes" id="UP000250222">
    <property type="component" value="Unassembled WGS sequence"/>
</dbReference>
<keyword evidence="3" id="KW-1185">Reference proteome</keyword>
<evidence type="ECO:0000313" key="2">
    <source>
        <dbReference type="EMBL" id="SSA40468.1"/>
    </source>
</evidence>
<organism evidence="2 3">
    <name type="scientific">Georgenia satyanarayanai</name>
    <dbReference type="NCBI Taxonomy" id="860221"/>
    <lineage>
        <taxon>Bacteria</taxon>
        <taxon>Bacillati</taxon>
        <taxon>Actinomycetota</taxon>
        <taxon>Actinomycetes</taxon>
        <taxon>Micrococcales</taxon>
        <taxon>Bogoriellaceae</taxon>
        <taxon>Georgenia</taxon>
    </lineage>
</organism>
<keyword evidence="1" id="KW-0732">Signal</keyword>
<dbReference type="RefSeq" id="WP_146237501.1">
    <property type="nucleotide sequence ID" value="NZ_QKLZ01000004.1"/>
</dbReference>
<feature type="chain" id="PRO_5030061835" evidence="1">
    <location>
        <begin position="28"/>
        <end position="317"/>
    </location>
</feature>
<evidence type="ECO:0000256" key="1">
    <source>
        <dbReference type="SAM" id="SignalP"/>
    </source>
</evidence>
<name>A0A2Y9AB50_9MICO</name>
<dbReference type="AlphaFoldDB" id="A0A2Y9AB50"/>
<dbReference type="OrthoDB" id="5148852at2"/>
<dbReference type="EMBL" id="UETB01000004">
    <property type="protein sequence ID" value="SSA40468.1"/>
    <property type="molecule type" value="Genomic_DNA"/>
</dbReference>
<gene>
    <name evidence="2" type="ORF">SAMN05216184_104153</name>
</gene>